<keyword evidence="2" id="KW-1185">Reference proteome</keyword>
<dbReference type="Proteomes" id="UP000694257">
    <property type="component" value="Chromosome"/>
</dbReference>
<accession>A0ABX8RMM6</accession>
<evidence type="ECO:0000313" key="2">
    <source>
        <dbReference type="Proteomes" id="UP000694257"/>
    </source>
</evidence>
<gene>
    <name evidence="1" type="ORF">KV110_35090</name>
</gene>
<dbReference type="RefSeq" id="WP_218471429.1">
    <property type="nucleotide sequence ID" value="NZ_BAABJN010000006.1"/>
</dbReference>
<reference evidence="1 2" key="1">
    <citation type="submission" date="2021-07" db="EMBL/GenBank/DDBJ databases">
        <title>Whole Genome Sequence of Nocardia Iowensis.</title>
        <authorList>
            <person name="Lamm A."/>
            <person name="Collins-Fairclough A.M."/>
            <person name="Bunk B."/>
            <person name="Sproer C."/>
        </authorList>
    </citation>
    <scope>NUCLEOTIDE SEQUENCE [LARGE SCALE GENOMIC DNA]</scope>
    <source>
        <strain evidence="1 2">NRRL 5646</strain>
    </source>
</reference>
<protein>
    <submittedName>
        <fullName evidence="1">Uncharacterized protein</fullName>
    </submittedName>
</protein>
<evidence type="ECO:0000313" key="1">
    <source>
        <dbReference type="EMBL" id="QXN90561.1"/>
    </source>
</evidence>
<dbReference type="EMBL" id="CP078145">
    <property type="protein sequence ID" value="QXN90561.1"/>
    <property type="molecule type" value="Genomic_DNA"/>
</dbReference>
<organism evidence="1 2">
    <name type="scientific">Nocardia iowensis</name>
    <dbReference type="NCBI Taxonomy" id="204891"/>
    <lineage>
        <taxon>Bacteria</taxon>
        <taxon>Bacillati</taxon>
        <taxon>Actinomycetota</taxon>
        <taxon>Actinomycetes</taxon>
        <taxon>Mycobacteriales</taxon>
        <taxon>Nocardiaceae</taxon>
        <taxon>Nocardia</taxon>
    </lineage>
</organism>
<sequence>MLALTLREEAVANHSIRSFLLARLFAEHIQAKPDVDYDPALLFAACVCTASGSAGQRNRNAGGPTLLERAADLGRCSN</sequence>
<name>A0ABX8RMM6_NOCIO</name>
<proteinExistence type="predicted"/>